<evidence type="ECO:0000313" key="3">
    <source>
        <dbReference type="EMBL" id="ROR32426.1"/>
    </source>
</evidence>
<keyword evidence="1" id="KW-0732">Signal</keyword>
<feature type="domain" description="Doubled CXXCH motif" evidence="2">
    <location>
        <begin position="280"/>
        <end position="318"/>
    </location>
</feature>
<sequence>MRTGPVLAMALAAIAGAVWAGSWAPPGSPGDGDYTRASNRDSIVNTRHNLTFSYIGSGIQWMMTGYKNFYGEVCVYCHTPHGASSRQTAPLWNRTLNDPGAYTVYTSQTLISTDNPGPGPNSLLCLSCHDGTIAIDSIINMPGPGGYSAAQEATVNDAFLSTWDNGPSYIQAGFIFCGNTPCFHAELGSEGNPGEEPEKCKECHYGGNAFGLPDFTAFVIGTSLGNDHPVGVRYPDPGVYDFAPGMVAQGGLRFFDKDGDGRADPDEIRLYDNGSGPRVECASCHDPHGVDGGGGALIPSFLRVPSDGSQICLTCHTK</sequence>
<evidence type="ECO:0000313" key="4">
    <source>
        <dbReference type="Proteomes" id="UP000276634"/>
    </source>
</evidence>
<organism evidence="3 4">
    <name type="scientific">Inmirania thermothiophila</name>
    <dbReference type="NCBI Taxonomy" id="1750597"/>
    <lineage>
        <taxon>Bacteria</taxon>
        <taxon>Pseudomonadati</taxon>
        <taxon>Pseudomonadota</taxon>
        <taxon>Gammaproteobacteria</taxon>
        <taxon>Chromatiales</taxon>
        <taxon>Ectothiorhodospiraceae</taxon>
        <taxon>Inmirania</taxon>
    </lineage>
</organism>
<feature type="signal peptide" evidence="1">
    <location>
        <begin position="1"/>
        <end position="20"/>
    </location>
</feature>
<evidence type="ECO:0000256" key="1">
    <source>
        <dbReference type="SAM" id="SignalP"/>
    </source>
</evidence>
<dbReference type="EMBL" id="RJVI01000002">
    <property type="protein sequence ID" value="ROR32426.1"/>
    <property type="molecule type" value="Genomic_DNA"/>
</dbReference>
<dbReference type="InterPro" id="IPR036280">
    <property type="entry name" value="Multihaem_cyt_sf"/>
</dbReference>
<feature type="chain" id="PRO_5018186596" evidence="1">
    <location>
        <begin position="21"/>
        <end position="318"/>
    </location>
</feature>
<dbReference type="Pfam" id="PF09699">
    <property type="entry name" value="Paired_CXXCH_1"/>
    <property type="match status" value="1"/>
</dbReference>
<dbReference type="RefSeq" id="WP_123401367.1">
    <property type="nucleotide sequence ID" value="NZ_RJVI01000002.1"/>
</dbReference>
<dbReference type="Proteomes" id="UP000276634">
    <property type="component" value="Unassembled WGS sequence"/>
</dbReference>
<protein>
    <submittedName>
        <fullName evidence="3">Doubled CXXCH motif protein</fullName>
    </submittedName>
</protein>
<evidence type="ECO:0000259" key="2">
    <source>
        <dbReference type="Pfam" id="PF09699"/>
    </source>
</evidence>
<name>A0A3N1Y0S9_9GAMM</name>
<reference evidence="3 4" key="1">
    <citation type="submission" date="2018-11" db="EMBL/GenBank/DDBJ databases">
        <title>Genomic Encyclopedia of Type Strains, Phase IV (KMG-IV): sequencing the most valuable type-strain genomes for metagenomic binning, comparative biology and taxonomic classification.</title>
        <authorList>
            <person name="Goeker M."/>
        </authorList>
    </citation>
    <scope>NUCLEOTIDE SEQUENCE [LARGE SCALE GENOMIC DNA]</scope>
    <source>
        <strain evidence="3 4">DSM 100275</strain>
    </source>
</reference>
<comment type="caution">
    <text evidence="3">The sequence shown here is derived from an EMBL/GenBank/DDBJ whole genome shotgun (WGS) entry which is preliminary data.</text>
</comment>
<dbReference type="SUPFAM" id="SSF48695">
    <property type="entry name" value="Multiheme cytochromes"/>
    <property type="match status" value="1"/>
</dbReference>
<accession>A0A3N1Y0S9</accession>
<gene>
    <name evidence="3" type="ORF">EDC57_1627</name>
</gene>
<dbReference type="AlphaFoldDB" id="A0A3N1Y0S9"/>
<dbReference type="InterPro" id="IPR010177">
    <property type="entry name" value="Paired_CXXCH_1"/>
</dbReference>
<proteinExistence type="predicted"/>
<dbReference type="OrthoDB" id="9814800at2"/>
<keyword evidence="4" id="KW-1185">Reference proteome</keyword>